<comment type="caution">
    <text evidence="2">The sequence shown here is derived from an EMBL/GenBank/DDBJ whole genome shotgun (WGS) entry which is preliminary data.</text>
</comment>
<organism evidence="2 3">
    <name type="scientific">Ancylobacter dichloromethanicus</name>
    <dbReference type="NCBI Taxonomy" id="518825"/>
    <lineage>
        <taxon>Bacteria</taxon>
        <taxon>Pseudomonadati</taxon>
        <taxon>Pseudomonadota</taxon>
        <taxon>Alphaproteobacteria</taxon>
        <taxon>Hyphomicrobiales</taxon>
        <taxon>Xanthobacteraceae</taxon>
        <taxon>Ancylobacter</taxon>
    </lineage>
</organism>
<dbReference type="RefSeq" id="WP_213374954.1">
    <property type="nucleotide sequence ID" value="NZ_BSFJ01000014.1"/>
</dbReference>
<evidence type="ECO:0000313" key="2">
    <source>
        <dbReference type="EMBL" id="GLK72375.1"/>
    </source>
</evidence>
<proteinExistence type="predicted"/>
<protein>
    <recommendedName>
        <fullName evidence="4">Cysteine rich repeat protein</fullName>
    </recommendedName>
</protein>
<evidence type="ECO:0000313" key="3">
    <source>
        <dbReference type="Proteomes" id="UP001143370"/>
    </source>
</evidence>
<gene>
    <name evidence="2" type="ORF">GCM10017643_24910</name>
</gene>
<evidence type="ECO:0000256" key="1">
    <source>
        <dbReference type="SAM" id="SignalP"/>
    </source>
</evidence>
<name>A0A9W6J7P5_9HYPH</name>
<evidence type="ECO:0008006" key="4">
    <source>
        <dbReference type="Google" id="ProtNLM"/>
    </source>
</evidence>
<dbReference type="Proteomes" id="UP001143370">
    <property type="component" value="Unassembled WGS sequence"/>
</dbReference>
<reference evidence="2" key="1">
    <citation type="journal article" date="2014" name="Int. J. Syst. Evol. Microbiol.">
        <title>Complete genome sequence of Corynebacterium casei LMG S-19264T (=DSM 44701T), isolated from a smear-ripened cheese.</title>
        <authorList>
            <consortium name="US DOE Joint Genome Institute (JGI-PGF)"/>
            <person name="Walter F."/>
            <person name="Albersmeier A."/>
            <person name="Kalinowski J."/>
            <person name="Ruckert C."/>
        </authorList>
    </citation>
    <scope>NUCLEOTIDE SEQUENCE</scope>
    <source>
        <strain evidence="2">VKM B-2484</strain>
    </source>
</reference>
<keyword evidence="1" id="KW-0732">Signal</keyword>
<accession>A0A9W6J7P5</accession>
<dbReference type="EMBL" id="BSFJ01000014">
    <property type="protein sequence ID" value="GLK72375.1"/>
    <property type="molecule type" value="Genomic_DNA"/>
</dbReference>
<dbReference type="AlphaFoldDB" id="A0A9W6J7P5"/>
<reference evidence="2" key="2">
    <citation type="submission" date="2023-01" db="EMBL/GenBank/DDBJ databases">
        <authorList>
            <person name="Sun Q."/>
            <person name="Evtushenko L."/>
        </authorList>
    </citation>
    <scope>NUCLEOTIDE SEQUENCE</scope>
    <source>
        <strain evidence="2">VKM B-2484</strain>
    </source>
</reference>
<keyword evidence="3" id="KW-1185">Reference proteome</keyword>
<feature type="signal peptide" evidence="1">
    <location>
        <begin position="1"/>
        <end position="29"/>
    </location>
</feature>
<sequence length="95" mass="9614">MDRALLFRAGLVLALATLLGGAFAGGASAQNLSRAQMQAIRAACEADIRSTCPGVQPGGGRILQCIKANPDKISQPCKDALVAAKVTPAQAAPAQ</sequence>
<feature type="chain" id="PRO_5040825350" description="Cysteine rich repeat protein" evidence="1">
    <location>
        <begin position="30"/>
        <end position="95"/>
    </location>
</feature>